<comment type="caution">
    <text evidence="1">The sequence shown here is derived from an EMBL/GenBank/DDBJ whole genome shotgun (WGS) entry which is preliminary data.</text>
</comment>
<keyword evidence="2" id="KW-1185">Reference proteome</keyword>
<name>A0A4R2EBD1_9BACT</name>
<proteinExistence type="predicted"/>
<evidence type="ECO:0000313" key="1">
    <source>
        <dbReference type="EMBL" id="TCN65633.1"/>
    </source>
</evidence>
<gene>
    <name evidence="1" type="ORF">CLV25_11022</name>
</gene>
<accession>A0A4R2EBD1</accession>
<evidence type="ECO:0000313" key="2">
    <source>
        <dbReference type="Proteomes" id="UP000294830"/>
    </source>
</evidence>
<sequence>MVVSRWLVMPIAAISNPVKPALATTSAATDAWVYQISLGSCSTHPGLGNSCSKGFCDTALISPEWSKIIALELVVP</sequence>
<protein>
    <submittedName>
        <fullName evidence="1">Uncharacterized protein</fullName>
    </submittedName>
</protein>
<reference evidence="1 2" key="1">
    <citation type="submission" date="2019-03" db="EMBL/GenBank/DDBJ databases">
        <title>Genomic Encyclopedia of Archaeal and Bacterial Type Strains, Phase II (KMG-II): from individual species to whole genera.</title>
        <authorList>
            <person name="Goeker M."/>
        </authorList>
    </citation>
    <scope>NUCLEOTIDE SEQUENCE [LARGE SCALE GENOMIC DNA]</scope>
    <source>
        <strain evidence="1 2">RL-C</strain>
    </source>
</reference>
<organism evidence="1 2">
    <name type="scientific">Acetobacteroides hydrogenigenes</name>
    <dbReference type="NCBI Taxonomy" id="979970"/>
    <lineage>
        <taxon>Bacteria</taxon>
        <taxon>Pseudomonadati</taxon>
        <taxon>Bacteroidota</taxon>
        <taxon>Bacteroidia</taxon>
        <taxon>Bacteroidales</taxon>
        <taxon>Rikenellaceae</taxon>
        <taxon>Acetobacteroides</taxon>
    </lineage>
</organism>
<dbReference type="EMBL" id="SLWB01000010">
    <property type="protein sequence ID" value="TCN65633.1"/>
    <property type="molecule type" value="Genomic_DNA"/>
</dbReference>
<dbReference type="AlphaFoldDB" id="A0A4R2EBD1"/>
<dbReference type="Proteomes" id="UP000294830">
    <property type="component" value="Unassembled WGS sequence"/>
</dbReference>